<dbReference type="Proteomes" id="UP000694904">
    <property type="component" value="Chromosome 4"/>
</dbReference>
<dbReference type="GeneID" id="108614606"/>
<protein>
    <submittedName>
        <fullName evidence="2">Uncharacterized protein LOC108614606</fullName>
    </submittedName>
</protein>
<name>A0ABM1PAQ3_DROAR</name>
<organism evidence="1 2">
    <name type="scientific">Drosophila arizonae</name>
    <name type="common">Fruit fly</name>
    <dbReference type="NCBI Taxonomy" id="7263"/>
    <lineage>
        <taxon>Eukaryota</taxon>
        <taxon>Metazoa</taxon>
        <taxon>Ecdysozoa</taxon>
        <taxon>Arthropoda</taxon>
        <taxon>Hexapoda</taxon>
        <taxon>Insecta</taxon>
        <taxon>Pterygota</taxon>
        <taxon>Neoptera</taxon>
        <taxon>Endopterygota</taxon>
        <taxon>Diptera</taxon>
        <taxon>Brachycera</taxon>
        <taxon>Muscomorpha</taxon>
        <taxon>Ephydroidea</taxon>
        <taxon>Drosophilidae</taxon>
        <taxon>Drosophila</taxon>
    </lineage>
</organism>
<keyword evidence="1" id="KW-1185">Reference proteome</keyword>
<accession>A0ABM1PAQ3</accession>
<reference evidence="2" key="3">
    <citation type="submission" date="2025-08" db="UniProtKB">
        <authorList>
            <consortium name="RefSeq"/>
        </authorList>
    </citation>
    <scope>IDENTIFICATION</scope>
    <source>
        <tissue evidence="2">Whole organism</tissue>
    </source>
</reference>
<evidence type="ECO:0000313" key="1">
    <source>
        <dbReference type="Proteomes" id="UP000694904"/>
    </source>
</evidence>
<reference evidence="1" key="1">
    <citation type="journal article" date="1997" name="Nucleic Acids Res.">
        <title>tRNAscan-SE: a program for improved detection of transfer RNA genes in genomic sequence.</title>
        <authorList>
            <person name="Lowe T.M."/>
            <person name="Eddy S.R."/>
        </authorList>
    </citation>
    <scope>NUCLEOTIDE SEQUENCE [LARGE SCALE GENOMIC DNA]</scope>
</reference>
<sequence>MMERKRKVNLKQEALGEDKRIKLDGSEEQVNLLDLPVGPLHMIISKVRPEKQMILRNASSKLRVEHSECMLHSYKSFTNLHLRQNCLCAEQQRIHNVMQVVALSTDFFISSGYNGVLAGNLIFFYKHLKTGVQIIDATHMHKFLHEFYHNVEGTVPQWPNEAAARTAFNQRRLIYTMTLLNLLRQFRNFRIVSSGMNLMHWQLQLEVLGLRFGVREMDGQTSEQDKLVDFLTIIAEMLVFDKSRTYESRYTTIGNSFYIYGIKQHTRLSRLSQKLTLNLSILAPLVVRGLLENVLNGQVDIVRPIHCPAVDTFSIQLDVKGRKIPMWDGSNHMEICIVPLH</sequence>
<gene>
    <name evidence="2" type="primary">LOC108614606</name>
</gene>
<evidence type="ECO:0000313" key="2">
    <source>
        <dbReference type="RefSeq" id="XP_017864289.1"/>
    </source>
</evidence>
<reference evidence="1" key="2">
    <citation type="journal article" date="2016" name="G3 (Bethesda)">
        <title>Genome Evolution in Three Species of Cactophilic Drosophila.</title>
        <authorList>
            <person name="Sanchez-Flores A."/>
            <person name="Penazola F."/>
            <person name="Carpinteyro-Ponce J."/>
            <person name="Nazario-Yepiz N."/>
            <person name="Abreu-Goodger C."/>
            <person name="Machado C.A."/>
            <person name="Markow T.A."/>
        </authorList>
    </citation>
    <scope>NUCLEOTIDE SEQUENCE [LARGE SCALE GENOMIC DNA]</scope>
</reference>
<dbReference type="RefSeq" id="XP_017864289.1">
    <property type="nucleotide sequence ID" value="XM_018008800.1"/>
</dbReference>
<proteinExistence type="predicted"/>